<proteinExistence type="predicted"/>
<name>A0A0A8YZZ7_ARUDO</name>
<protein>
    <submittedName>
        <fullName evidence="1">Uncharacterized protein</fullName>
    </submittedName>
</protein>
<organism evidence="1">
    <name type="scientific">Arundo donax</name>
    <name type="common">Giant reed</name>
    <name type="synonym">Donax arundinaceus</name>
    <dbReference type="NCBI Taxonomy" id="35708"/>
    <lineage>
        <taxon>Eukaryota</taxon>
        <taxon>Viridiplantae</taxon>
        <taxon>Streptophyta</taxon>
        <taxon>Embryophyta</taxon>
        <taxon>Tracheophyta</taxon>
        <taxon>Spermatophyta</taxon>
        <taxon>Magnoliopsida</taxon>
        <taxon>Liliopsida</taxon>
        <taxon>Poales</taxon>
        <taxon>Poaceae</taxon>
        <taxon>PACMAD clade</taxon>
        <taxon>Arundinoideae</taxon>
        <taxon>Arundineae</taxon>
        <taxon>Arundo</taxon>
    </lineage>
</organism>
<dbReference type="AlphaFoldDB" id="A0A0A8YZZ7"/>
<dbReference type="EMBL" id="GBRH01267825">
    <property type="protein sequence ID" value="JAD30070.1"/>
    <property type="molecule type" value="Transcribed_RNA"/>
</dbReference>
<accession>A0A0A8YZZ7</accession>
<evidence type="ECO:0000313" key="1">
    <source>
        <dbReference type="EMBL" id="JAD30070.1"/>
    </source>
</evidence>
<reference evidence="1" key="2">
    <citation type="journal article" date="2015" name="Data Brief">
        <title>Shoot transcriptome of the giant reed, Arundo donax.</title>
        <authorList>
            <person name="Barrero R.A."/>
            <person name="Guerrero F.D."/>
            <person name="Moolhuijzen P."/>
            <person name="Goolsby J.A."/>
            <person name="Tidwell J."/>
            <person name="Bellgard S.E."/>
            <person name="Bellgard M.I."/>
        </authorList>
    </citation>
    <scope>NUCLEOTIDE SEQUENCE</scope>
    <source>
        <tissue evidence="1">Shoot tissue taken approximately 20 cm above the soil surface</tissue>
    </source>
</reference>
<sequence>MSLTTQYKALSNILTNQNYSIERKIPSFQSRRKGFIDDFYFNLIDSKRV</sequence>
<reference evidence="1" key="1">
    <citation type="submission" date="2014-09" db="EMBL/GenBank/DDBJ databases">
        <authorList>
            <person name="Magalhaes I.L.F."/>
            <person name="Oliveira U."/>
            <person name="Santos F.R."/>
            <person name="Vidigal T.H.D.A."/>
            <person name="Brescovit A.D."/>
            <person name="Santos A.J."/>
        </authorList>
    </citation>
    <scope>NUCLEOTIDE SEQUENCE</scope>
    <source>
        <tissue evidence="1">Shoot tissue taken approximately 20 cm above the soil surface</tissue>
    </source>
</reference>